<evidence type="ECO:0000256" key="1">
    <source>
        <dbReference type="SAM" id="MobiDB-lite"/>
    </source>
</evidence>
<feature type="region of interest" description="Disordered" evidence="1">
    <location>
        <begin position="1"/>
        <end position="23"/>
    </location>
</feature>
<keyword evidence="2" id="KW-0812">Transmembrane</keyword>
<organism evidence="4 5">
    <name type="scientific">Paracoccus angustae</name>
    <dbReference type="NCBI Taxonomy" id="1671480"/>
    <lineage>
        <taxon>Bacteria</taxon>
        <taxon>Pseudomonadati</taxon>
        <taxon>Pseudomonadota</taxon>
        <taxon>Alphaproteobacteria</taxon>
        <taxon>Rhodobacterales</taxon>
        <taxon>Paracoccaceae</taxon>
        <taxon>Paracoccus</taxon>
    </lineage>
</organism>
<feature type="compositionally biased region" description="Basic and acidic residues" evidence="1">
    <location>
        <begin position="1"/>
        <end position="12"/>
    </location>
</feature>
<dbReference type="InterPro" id="IPR009936">
    <property type="entry name" value="DUF1468"/>
</dbReference>
<proteinExistence type="predicted"/>
<accession>A0ABV7U790</accession>
<keyword evidence="2" id="KW-0472">Membrane</keyword>
<sequence>MPHIDPEHHDGTSDATPGGEENQRRPGELAFALILLVASLALLWNAYGISGFTALSGAGAIPMATSFVMAVTAGIVALKTARLPLDRAETIARDILPGVVLIFAAFLVAYGFLLRPLGFLPTSALFLIATIKILSGRSLGWTVLVSLGSLLVVWLIFRIVFTVLMPAGIVPEGEIIQMFRNLIGGGNP</sequence>
<dbReference type="Pfam" id="PF07331">
    <property type="entry name" value="TctB"/>
    <property type="match status" value="1"/>
</dbReference>
<keyword evidence="2" id="KW-1133">Transmembrane helix</keyword>
<dbReference type="Proteomes" id="UP001595539">
    <property type="component" value="Unassembled WGS sequence"/>
</dbReference>
<keyword evidence="5" id="KW-1185">Reference proteome</keyword>
<feature type="domain" description="DUF1468" evidence="3">
    <location>
        <begin position="30"/>
        <end position="166"/>
    </location>
</feature>
<evidence type="ECO:0000256" key="2">
    <source>
        <dbReference type="SAM" id="Phobius"/>
    </source>
</evidence>
<feature type="transmembrane region" description="Helical" evidence="2">
    <location>
        <begin position="90"/>
        <end position="112"/>
    </location>
</feature>
<reference evidence="5" key="1">
    <citation type="journal article" date="2019" name="Int. J. Syst. Evol. Microbiol.">
        <title>The Global Catalogue of Microorganisms (GCM) 10K type strain sequencing project: providing services to taxonomists for standard genome sequencing and annotation.</title>
        <authorList>
            <consortium name="The Broad Institute Genomics Platform"/>
            <consortium name="The Broad Institute Genome Sequencing Center for Infectious Disease"/>
            <person name="Wu L."/>
            <person name="Ma J."/>
        </authorList>
    </citation>
    <scope>NUCLEOTIDE SEQUENCE [LARGE SCALE GENOMIC DNA]</scope>
    <source>
        <strain evidence="5">KCTC 42473</strain>
    </source>
</reference>
<name>A0ABV7U790_9RHOB</name>
<dbReference type="EMBL" id="JBHRXY010000017">
    <property type="protein sequence ID" value="MFC3630949.1"/>
    <property type="molecule type" value="Genomic_DNA"/>
</dbReference>
<feature type="transmembrane region" description="Helical" evidence="2">
    <location>
        <begin position="59"/>
        <end position="78"/>
    </location>
</feature>
<gene>
    <name evidence="4" type="ORF">ACFOM8_16020</name>
</gene>
<comment type="caution">
    <text evidence="4">The sequence shown here is derived from an EMBL/GenBank/DDBJ whole genome shotgun (WGS) entry which is preliminary data.</text>
</comment>
<dbReference type="RefSeq" id="WP_377763033.1">
    <property type="nucleotide sequence ID" value="NZ_JBHRXY010000017.1"/>
</dbReference>
<evidence type="ECO:0000313" key="5">
    <source>
        <dbReference type="Proteomes" id="UP001595539"/>
    </source>
</evidence>
<evidence type="ECO:0000313" key="4">
    <source>
        <dbReference type="EMBL" id="MFC3630949.1"/>
    </source>
</evidence>
<feature type="transmembrane region" description="Helical" evidence="2">
    <location>
        <begin position="141"/>
        <end position="161"/>
    </location>
</feature>
<protein>
    <submittedName>
        <fullName evidence="4">Tripartite tricarboxylate transporter TctB family protein</fullName>
    </submittedName>
</protein>
<evidence type="ECO:0000259" key="3">
    <source>
        <dbReference type="Pfam" id="PF07331"/>
    </source>
</evidence>
<feature type="transmembrane region" description="Helical" evidence="2">
    <location>
        <begin position="29"/>
        <end position="47"/>
    </location>
</feature>